<dbReference type="PANTHER" id="PTHR43780">
    <property type="entry name" value="1-AMINOCYCLOPROPANE-1-CARBOXYLATE DEAMINASE-RELATED"/>
    <property type="match status" value="1"/>
</dbReference>
<dbReference type="Pfam" id="PF00291">
    <property type="entry name" value="PALP"/>
    <property type="match status" value="1"/>
</dbReference>
<evidence type="ECO:0000313" key="4">
    <source>
        <dbReference type="EMBL" id="MBW3127949.1"/>
    </source>
</evidence>
<proteinExistence type="predicted"/>
<comment type="caution">
    <text evidence="4">The sequence shown here is derived from an EMBL/GenBank/DDBJ whole genome shotgun (WGS) entry which is preliminary data.</text>
</comment>
<dbReference type="RefSeq" id="WP_219157590.1">
    <property type="nucleotide sequence ID" value="NZ_JAHWGL010000012.1"/>
</dbReference>
<keyword evidence="2" id="KW-0663">Pyridoxal phosphate</keyword>
<keyword evidence="5" id="KW-1185">Reference proteome</keyword>
<dbReference type="InterPro" id="IPR027278">
    <property type="entry name" value="ACCD_DCysDesulf"/>
</dbReference>
<comment type="cofactor">
    <cofactor evidence="1">
        <name>pyridoxal 5'-phosphate</name>
        <dbReference type="ChEBI" id="CHEBI:597326"/>
    </cofactor>
</comment>
<name>A0ABS6WZ27_9BACT</name>
<evidence type="ECO:0000256" key="1">
    <source>
        <dbReference type="ARBA" id="ARBA00001933"/>
    </source>
</evidence>
<dbReference type="InterPro" id="IPR001926">
    <property type="entry name" value="TrpB-like_PALP"/>
</dbReference>
<protein>
    <submittedName>
        <fullName evidence="4">Pyridoxal-phosphate dependent enzyme</fullName>
    </submittedName>
</protein>
<accession>A0ABS6WZ27</accession>
<evidence type="ECO:0000259" key="3">
    <source>
        <dbReference type="Pfam" id="PF00291"/>
    </source>
</evidence>
<sequence>MTDAFTSPLILQELPEPVAARRNIRLLLLRDDLTHSDLPGNKWRKLKYNLREARHLGHNTLLTFGGAYSNHLAAVAAAGPLHGFRTVGVVRGEPTLPLNPTLAGAQAHGMQLHYLDRATYRRKTAPEVLAELLREVGPAYVIPEGGSNALALPGCAELVTELTQQTYFDYLCVACGTGGTLAGLLTGLAGTRQAIGVAALKNADFLRTDIEALTRAGTGATYTNWKLHTNYHLGGYAAYSAELMEFIRQFQARHGVLLDPLYTGKLLYAILDLLEKNYFAPDSTVVAVHTGGLQGWQGFGQRFESRSAWWPVVY</sequence>
<dbReference type="PIRSF" id="PIRSF006278">
    <property type="entry name" value="ACCD_DCysDesulf"/>
    <property type="match status" value="1"/>
</dbReference>
<feature type="domain" description="Tryptophan synthase beta chain-like PALP" evidence="3">
    <location>
        <begin position="19"/>
        <end position="291"/>
    </location>
</feature>
<organism evidence="4 5">
    <name type="scientific">Hymenobacter profundi</name>
    <dbReference type="NCBI Taxonomy" id="1982110"/>
    <lineage>
        <taxon>Bacteria</taxon>
        <taxon>Pseudomonadati</taxon>
        <taxon>Bacteroidota</taxon>
        <taxon>Cytophagia</taxon>
        <taxon>Cytophagales</taxon>
        <taxon>Hymenobacteraceae</taxon>
        <taxon>Hymenobacter</taxon>
    </lineage>
</organism>
<evidence type="ECO:0000313" key="5">
    <source>
        <dbReference type="Proteomes" id="UP000826188"/>
    </source>
</evidence>
<dbReference type="Proteomes" id="UP000826188">
    <property type="component" value="Unassembled WGS sequence"/>
</dbReference>
<evidence type="ECO:0000256" key="2">
    <source>
        <dbReference type="ARBA" id="ARBA00022898"/>
    </source>
</evidence>
<dbReference type="EMBL" id="JAHWGL010000012">
    <property type="protein sequence ID" value="MBW3127949.1"/>
    <property type="molecule type" value="Genomic_DNA"/>
</dbReference>
<gene>
    <name evidence="4" type="ORF">KYK14_05285</name>
</gene>
<reference evidence="4 5" key="1">
    <citation type="submission" date="2021-07" db="EMBL/GenBank/DDBJ databases">
        <title>Hymenobacter profundi sp. nov., isolated from deep-sea water.</title>
        <authorList>
            <person name="Kim M.K."/>
        </authorList>
    </citation>
    <scope>NUCLEOTIDE SEQUENCE [LARGE SCALE GENOMIC DNA]</scope>
    <source>
        <strain evidence="4 5">M2</strain>
    </source>
</reference>
<dbReference type="PANTHER" id="PTHR43780:SF2">
    <property type="entry name" value="1-AMINOCYCLOPROPANE-1-CARBOXYLATE DEAMINASE-RELATED"/>
    <property type="match status" value="1"/>
</dbReference>